<proteinExistence type="predicted"/>
<evidence type="ECO:0000313" key="4">
    <source>
        <dbReference type="Proteomes" id="UP000239710"/>
    </source>
</evidence>
<gene>
    <name evidence="2" type="ORF">XBLMG947_3302</name>
    <name evidence="1" type="ORF">XbrCFBP1976_16735</name>
</gene>
<reference evidence="2 3" key="1">
    <citation type="submission" date="2016-06" db="EMBL/GenBank/DDBJ databases">
        <authorList>
            <person name="Kjaerup R.B."/>
            <person name="Dalgaard T.S."/>
            <person name="Juul-Madsen H.R."/>
        </authorList>
    </citation>
    <scope>NUCLEOTIDE SEQUENCE [LARGE SCALE GENOMIC DNA]</scope>
    <source>
        <strain evidence="2">LMG947</strain>
    </source>
</reference>
<sequence>MPRNFIVAGDPTSGGGHVISGSPFTDIDGKPLARVGDRALCRKHNGSFAIVGGNLTIMMDGQAVALHGDYLACGCQVLSSKQSRVFLDEGPGAAAASAAAETLPGAALLEAIAQKPPVCKECLLAGSQSGAPVMRR</sequence>
<dbReference type="Proteomes" id="UP000239710">
    <property type="component" value="Unassembled WGS sequence"/>
</dbReference>
<organism evidence="2 3">
    <name type="scientific">Xanthomonas bromi</name>
    <dbReference type="NCBI Taxonomy" id="56449"/>
    <lineage>
        <taxon>Bacteria</taxon>
        <taxon>Pseudomonadati</taxon>
        <taxon>Pseudomonadota</taxon>
        <taxon>Gammaproteobacteria</taxon>
        <taxon>Lysobacterales</taxon>
        <taxon>Lysobacteraceae</taxon>
        <taxon>Xanthomonas</taxon>
    </lineage>
</organism>
<dbReference type="CDD" id="cd14744">
    <property type="entry name" value="PAAR_CT_2"/>
    <property type="match status" value="1"/>
</dbReference>
<dbReference type="Pfam" id="PF05488">
    <property type="entry name" value="PAAR_motif"/>
    <property type="match status" value="1"/>
</dbReference>
<dbReference type="RefSeq" id="WP_065469707.1">
    <property type="nucleotide sequence ID" value="NZ_FLTX01000054.1"/>
</dbReference>
<dbReference type="OrthoDB" id="9204728at2"/>
<protein>
    <submittedName>
        <fullName evidence="1">PAAR domain-containing protein</fullName>
    </submittedName>
</protein>
<dbReference type="InterPro" id="IPR008727">
    <property type="entry name" value="PAAR_motif"/>
</dbReference>
<accession>A0A1C3NQ23</accession>
<evidence type="ECO:0000313" key="2">
    <source>
        <dbReference type="EMBL" id="SBV52506.1"/>
    </source>
</evidence>
<dbReference type="EMBL" id="FLTX01000054">
    <property type="protein sequence ID" value="SBV52506.1"/>
    <property type="molecule type" value="Genomic_DNA"/>
</dbReference>
<keyword evidence="4" id="KW-1185">Reference proteome</keyword>
<evidence type="ECO:0000313" key="3">
    <source>
        <dbReference type="Proteomes" id="UP000092503"/>
    </source>
</evidence>
<reference evidence="1 4" key="2">
    <citation type="submission" date="2016-08" db="EMBL/GenBank/DDBJ databases">
        <title>Evolution of the type three secretion system and type three effector repertoires in Xanthomonas.</title>
        <authorList>
            <person name="Merda D."/>
            <person name="Briand M."/>
            <person name="Bosis E."/>
            <person name="Rousseau C."/>
            <person name="Portier P."/>
            <person name="Jacques M.-A."/>
            <person name="Fischer-Le Saux M."/>
        </authorList>
    </citation>
    <scope>NUCLEOTIDE SEQUENCE [LARGE SCALE GENOMIC DNA]</scope>
    <source>
        <strain evidence="1 4">CFBP1976</strain>
    </source>
</reference>
<dbReference type="Gene3D" id="2.60.200.60">
    <property type="match status" value="1"/>
</dbReference>
<dbReference type="EMBL" id="MDCE01000027">
    <property type="protein sequence ID" value="PPV05551.1"/>
    <property type="molecule type" value="Genomic_DNA"/>
</dbReference>
<dbReference type="STRING" id="56449.XBLMG947_3302"/>
<evidence type="ECO:0000313" key="1">
    <source>
        <dbReference type="EMBL" id="PPV05551.1"/>
    </source>
</evidence>
<name>A0A1C3NQ23_9XANT</name>
<dbReference type="Proteomes" id="UP000092503">
    <property type="component" value="Unassembled WGS sequence"/>
</dbReference>
<dbReference type="AlphaFoldDB" id="A0A1C3NQ23"/>